<dbReference type="OrthoDB" id="10261807at2759"/>
<reference evidence="5 6" key="1">
    <citation type="submission" date="2016-07" db="EMBL/GenBank/DDBJ databases">
        <title>Pervasive Adenine N6-methylation of Active Genes in Fungi.</title>
        <authorList>
            <consortium name="DOE Joint Genome Institute"/>
            <person name="Mondo S.J."/>
            <person name="Dannebaum R.O."/>
            <person name="Kuo R.C."/>
            <person name="Labutti K."/>
            <person name="Haridas S."/>
            <person name="Kuo A."/>
            <person name="Salamov A."/>
            <person name="Ahrendt S.R."/>
            <person name="Lipzen A."/>
            <person name="Sullivan W."/>
            <person name="Andreopoulos W.B."/>
            <person name="Clum A."/>
            <person name="Lindquist E."/>
            <person name="Daum C."/>
            <person name="Ramamoorthy G.K."/>
            <person name="Gryganskyi A."/>
            <person name="Culley D."/>
            <person name="Magnuson J.K."/>
            <person name="James T.Y."/>
            <person name="O'Malley M.A."/>
            <person name="Stajich J.E."/>
            <person name="Spatafora J.W."/>
            <person name="Visel A."/>
            <person name="Grigoriev I.V."/>
        </authorList>
    </citation>
    <scope>NUCLEOTIDE SEQUENCE [LARGE SCALE GENOMIC DNA]</scope>
    <source>
        <strain evidence="5 6">62-1032</strain>
    </source>
</reference>
<dbReference type="Gene3D" id="2.60.120.10">
    <property type="entry name" value="Jelly Rolls"/>
    <property type="match status" value="2"/>
</dbReference>
<organism evidence="5 6">
    <name type="scientific">Leucosporidium creatinivorum</name>
    <dbReference type="NCBI Taxonomy" id="106004"/>
    <lineage>
        <taxon>Eukaryota</taxon>
        <taxon>Fungi</taxon>
        <taxon>Dikarya</taxon>
        <taxon>Basidiomycota</taxon>
        <taxon>Pucciniomycotina</taxon>
        <taxon>Microbotryomycetes</taxon>
        <taxon>Leucosporidiales</taxon>
        <taxon>Leucosporidium</taxon>
    </lineage>
</organism>
<dbReference type="InterPro" id="IPR011051">
    <property type="entry name" value="RmlC_Cupin_sf"/>
</dbReference>
<evidence type="ECO:0000256" key="1">
    <source>
        <dbReference type="ARBA" id="ARBA00008416"/>
    </source>
</evidence>
<feature type="binding site" evidence="2">
    <location>
        <position position="62"/>
    </location>
    <ligand>
        <name>Fe cation</name>
        <dbReference type="ChEBI" id="CHEBI:24875"/>
    </ligand>
</feature>
<keyword evidence="2" id="KW-0408">Iron</keyword>
<feature type="binding site" evidence="2">
    <location>
        <position position="108"/>
    </location>
    <ligand>
        <name>Fe cation</name>
        <dbReference type="ChEBI" id="CHEBI:24875"/>
    </ligand>
</feature>
<dbReference type="InterPro" id="IPR014710">
    <property type="entry name" value="RmlC-like_jellyroll"/>
</dbReference>
<evidence type="ECO:0000256" key="2">
    <source>
        <dbReference type="PIRSR" id="PIRSR006232-1"/>
    </source>
</evidence>
<feature type="binding site" evidence="2">
    <location>
        <position position="106"/>
    </location>
    <ligand>
        <name>Fe cation</name>
        <dbReference type="ChEBI" id="CHEBI:24875"/>
    </ligand>
</feature>
<dbReference type="PANTHER" id="PTHR43212">
    <property type="entry name" value="QUERCETIN 2,3-DIOXYGENASE"/>
    <property type="match status" value="1"/>
</dbReference>
<feature type="domain" description="Pirin N-terminal" evidence="4">
    <location>
        <begin position="13"/>
        <end position="124"/>
    </location>
</feature>
<name>A0A1Y2G8L9_9BASI</name>
<dbReference type="GO" id="GO:0046872">
    <property type="term" value="F:metal ion binding"/>
    <property type="evidence" value="ECO:0007669"/>
    <property type="project" value="UniProtKB-KW"/>
</dbReference>
<protein>
    <submittedName>
        <fullName evidence="5">RmlC-like cupin domain-containing protein</fullName>
    </submittedName>
</protein>
<dbReference type="EMBL" id="MCGR01000001">
    <property type="protein sequence ID" value="ORY92898.1"/>
    <property type="molecule type" value="Genomic_DNA"/>
</dbReference>
<dbReference type="InParanoid" id="A0A1Y2G8L9"/>
<accession>A0A1Y2G8L9</accession>
<evidence type="ECO:0000259" key="4">
    <source>
        <dbReference type="Pfam" id="PF02678"/>
    </source>
</evidence>
<comment type="similarity">
    <text evidence="1 3">Belongs to the pirin family.</text>
</comment>
<comment type="caution">
    <text evidence="5">The sequence shown here is derived from an EMBL/GenBank/DDBJ whole genome shotgun (WGS) entry which is preliminary data.</text>
</comment>
<dbReference type="AlphaFoldDB" id="A0A1Y2G8L9"/>
<feature type="binding site" evidence="2">
    <location>
        <position position="64"/>
    </location>
    <ligand>
        <name>Fe cation</name>
        <dbReference type="ChEBI" id="CHEBI:24875"/>
    </ligand>
</feature>
<dbReference type="STRING" id="106004.A0A1Y2G8L9"/>
<evidence type="ECO:0000313" key="5">
    <source>
        <dbReference type="EMBL" id="ORY92898.1"/>
    </source>
</evidence>
<keyword evidence="6" id="KW-1185">Reference proteome</keyword>
<proteinExistence type="inferred from homology"/>
<dbReference type="Pfam" id="PF02678">
    <property type="entry name" value="Pirin"/>
    <property type="match status" value="1"/>
</dbReference>
<dbReference type="InterPro" id="IPR012093">
    <property type="entry name" value="Pirin"/>
</dbReference>
<keyword evidence="2" id="KW-0479">Metal-binding</keyword>
<evidence type="ECO:0000313" key="6">
    <source>
        <dbReference type="Proteomes" id="UP000193467"/>
    </source>
</evidence>
<dbReference type="Proteomes" id="UP000193467">
    <property type="component" value="Unassembled WGS sequence"/>
</dbReference>
<dbReference type="SUPFAM" id="SSF51182">
    <property type="entry name" value="RmlC-like cupins"/>
    <property type="match status" value="1"/>
</dbReference>
<evidence type="ECO:0000256" key="3">
    <source>
        <dbReference type="RuleBase" id="RU003457"/>
    </source>
</evidence>
<dbReference type="PANTHER" id="PTHR43212:SF3">
    <property type="entry name" value="QUERCETIN 2,3-DIOXYGENASE"/>
    <property type="match status" value="1"/>
</dbReference>
<dbReference type="InterPro" id="IPR003829">
    <property type="entry name" value="Pirin_N_dom"/>
</dbReference>
<dbReference type="PIRSF" id="PIRSF006232">
    <property type="entry name" value="Pirin"/>
    <property type="match status" value="1"/>
</dbReference>
<comment type="cofactor">
    <cofactor evidence="2">
        <name>Fe cation</name>
        <dbReference type="ChEBI" id="CHEBI:24875"/>
    </cofactor>
    <text evidence="2">Binds 1 Fe cation per subunit.</text>
</comment>
<sequence length="273" mass="30092">MAPTLIHRPSASRGHANHGWLKSFHTFNFADYYSEVPREQHWGPLYVINEDRVSPGRGFPPHPHREFEIFSYIVDGTIHHQDSMSHSEKISRGGIQSTSAGTGIRHGEGNGGKPGEDLHFLQIWAKPHTKGLKPSYYTRTFTDSEKHNTLVPVVSDVSSPSITDSREGSGPTPVHSHLTMLASILSPSSTVSHTFEQPKGYLHLIMRKTGYRSPSSELQGKGPRVAVKVGEQKEVVVEEGDGVYLDKVEGETVSFTSVGDAEAELVLFDLAEQ</sequence>
<gene>
    <name evidence="5" type="ORF">BCR35DRAFT_298494</name>
</gene>
<dbReference type="CDD" id="cd02910">
    <property type="entry name" value="cupin_Yhhw_N"/>
    <property type="match status" value="1"/>
</dbReference>